<name>A0ABS7PFX3_9SPHN</name>
<dbReference type="PANTHER" id="PTHR11328:SF24">
    <property type="entry name" value="MAJOR FACILITATOR SUPERFAMILY (MFS) PROFILE DOMAIN-CONTAINING PROTEIN"/>
    <property type="match status" value="1"/>
</dbReference>
<keyword evidence="2" id="KW-0472">Membrane</keyword>
<evidence type="ECO:0000313" key="4">
    <source>
        <dbReference type="Proteomes" id="UP000759298"/>
    </source>
</evidence>
<comment type="similarity">
    <text evidence="1">Belongs to the sodium:galactoside symporter (TC 2.A.2) family.</text>
</comment>
<feature type="transmembrane region" description="Helical" evidence="2">
    <location>
        <begin position="82"/>
        <end position="101"/>
    </location>
</feature>
<feature type="transmembrane region" description="Helical" evidence="2">
    <location>
        <begin position="314"/>
        <end position="339"/>
    </location>
</feature>
<feature type="transmembrane region" description="Helical" evidence="2">
    <location>
        <begin position="107"/>
        <end position="124"/>
    </location>
</feature>
<dbReference type="InterPro" id="IPR036259">
    <property type="entry name" value="MFS_trans_sf"/>
</dbReference>
<gene>
    <name evidence="3" type="ORF">KYN89_13030</name>
</gene>
<feature type="transmembrane region" description="Helical" evidence="2">
    <location>
        <begin position="398"/>
        <end position="418"/>
    </location>
</feature>
<feature type="transmembrane region" description="Helical" evidence="2">
    <location>
        <begin position="153"/>
        <end position="171"/>
    </location>
</feature>
<evidence type="ECO:0000313" key="3">
    <source>
        <dbReference type="EMBL" id="MBY8337967.1"/>
    </source>
</evidence>
<dbReference type="InterPro" id="IPR039672">
    <property type="entry name" value="MFS_2"/>
</dbReference>
<feature type="transmembrane region" description="Helical" evidence="2">
    <location>
        <begin position="239"/>
        <end position="260"/>
    </location>
</feature>
<keyword evidence="2" id="KW-1133">Transmembrane helix</keyword>
<evidence type="ECO:0000256" key="2">
    <source>
        <dbReference type="SAM" id="Phobius"/>
    </source>
</evidence>
<dbReference type="Proteomes" id="UP000759298">
    <property type="component" value="Unassembled WGS sequence"/>
</dbReference>
<keyword evidence="4" id="KW-1185">Reference proteome</keyword>
<dbReference type="Pfam" id="PF13347">
    <property type="entry name" value="MFS_2"/>
    <property type="match status" value="1"/>
</dbReference>
<feature type="transmembrane region" description="Helical" evidence="2">
    <location>
        <begin position="47"/>
        <end position="70"/>
    </location>
</feature>
<dbReference type="Gene3D" id="1.20.1250.20">
    <property type="entry name" value="MFS general substrate transporter like domains"/>
    <property type="match status" value="1"/>
</dbReference>
<organism evidence="3 4">
    <name type="scientific">Alteriqipengyuania abyssalis</name>
    <dbReference type="NCBI Taxonomy" id="2860200"/>
    <lineage>
        <taxon>Bacteria</taxon>
        <taxon>Pseudomonadati</taxon>
        <taxon>Pseudomonadota</taxon>
        <taxon>Alphaproteobacteria</taxon>
        <taxon>Sphingomonadales</taxon>
        <taxon>Erythrobacteraceae</taxon>
        <taxon>Alteriqipengyuania</taxon>
    </lineage>
</organism>
<dbReference type="PANTHER" id="PTHR11328">
    <property type="entry name" value="MAJOR FACILITATOR SUPERFAMILY DOMAIN-CONTAINING PROTEIN"/>
    <property type="match status" value="1"/>
</dbReference>
<feature type="transmembrane region" description="Helical" evidence="2">
    <location>
        <begin position="351"/>
        <end position="377"/>
    </location>
</feature>
<comment type="caution">
    <text evidence="3">The sequence shown here is derived from an EMBL/GenBank/DDBJ whole genome shotgun (WGS) entry which is preliminary data.</text>
</comment>
<keyword evidence="2" id="KW-0812">Transmembrane</keyword>
<feature type="transmembrane region" description="Helical" evidence="2">
    <location>
        <begin position="183"/>
        <end position="206"/>
    </location>
</feature>
<proteinExistence type="inferred from homology"/>
<sequence length="488" mass="52938">MAFTQGPLPIRLRLTQGLGAMAFGVKDNGFSFFLLIFYNQVLGMDAGLVGLALMLALVFDAVLDPLIGYFSDRTYTRWGRRLPWLYIAPWPLAIMWILLWSPPGGEAPSFLGLLGIAVGVRVLLSACEVPQVSLLPEITADYDERTTLFRYRYLMGWGGGILMMVLAYTVFMRGPDGILEPEGYVGFGIAGAAIMALSVVGSALGLHKLVAHPPAKRPPPFRWRDAFAEIKEAFSEKAFLIFAAGAMAAYVSQGTTFSISNYLNVFVWQLDQVEIPGLPIRLTGLTAYPLVLFLSAVLMFIVVSPLHRRFGKAYTAAGGALAAFVLAFIPYMLFLLGAWPQVGTLGSTMLFYLFLVFANASGIVSMISASSMVAEIIELFEERTGERAEGKFYAGNWLVQKCATGAGIFISGQIIALAQMPAKAKAGEVGMDVLSPMILLYAGVSLILAVIAAYWLARFPITRESHEARLALLDDAARADAEGEVLPP</sequence>
<dbReference type="SUPFAM" id="SSF103473">
    <property type="entry name" value="MFS general substrate transporter"/>
    <property type="match status" value="1"/>
</dbReference>
<evidence type="ECO:0000256" key="1">
    <source>
        <dbReference type="ARBA" id="ARBA00009617"/>
    </source>
</evidence>
<accession>A0ABS7PFX3</accession>
<feature type="transmembrane region" description="Helical" evidence="2">
    <location>
        <begin position="280"/>
        <end position="302"/>
    </location>
</feature>
<dbReference type="EMBL" id="JAHWXP010000003">
    <property type="protein sequence ID" value="MBY8337967.1"/>
    <property type="molecule type" value="Genomic_DNA"/>
</dbReference>
<dbReference type="RefSeq" id="WP_222825445.1">
    <property type="nucleotide sequence ID" value="NZ_JAHWXP010000003.1"/>
</dbReference>
<feature type="transmembrane region" description="Helical" evidence="2">
    <location>
        <begin position="438"/>
        <end position="457"/>
    </location>
</feature>
<protein>
    <submittedName>
        <fullName evidence="3">MFS transporter</fullName>
    </submittedName>
</protein>
<reference evidence="3 4" key="1">
    <citation type="submission" date="2021-07" db="EMBL/GenBank/DDBJ databases">
        <title>Alteriqipengyuania abyssalis NZ-12B nov, sp.nov isolated from deep sea sponge in pacific ocean.</title>
        <authorList>
            <person name="Tareen S."/>
            <person name="Wink J."/>
        </authorList>
    </citation>
    <scope>NUCLEOTIDE SEQUENCE [LARGE SCALE GENOMIC DNA]</scope>
    <source>
        <strain evidence="3 4">NZ-12B</strain>
    </source>
</reference>